<evidence type="ECO:0000313" key="1">
    <source>
        <dbReference type="EMBL" id="KAJ8371035.1"/>
    </source>
</evidence>
<keyword evidence="2" id="KW-1185">Reference proteome</keyword>
<protein>
    <submittedName>
        <fullName evidence="1">Uncharacterized protein</fullName>
    </submittedName>
</protein>
<gene>
    <name evidence="1" type="ORF">SKAU_G00110630</name>
</gene>
<dbReference type="Proteomes" id="UP001152622">
    <property type="component" value="Chromosome 3"/>
</dbReference>
<dbReference type="AlphaFoldDB" id="A0A9Q1G169"/>
<dbReference type="EMBL" id="JAINUF010000003">
    <property type="protein sequence ID" value="KAJ8371035.1"/>
    <property type="molecule type" value="Genomic_DNA"/>
</dbReference>
<reference evidence="1" key="1">
    <citation type="journal article" date="2023" name="Science">
        <title>Genome structures resolve the early diversification of teleost fishes.</title>
        <authorList>
            <person name="Parey E."/>
            <person name="Louis A."/>
            <person name="Montfort J."/>
            <person name="Bouchez O."/>
            <person name="Roques C."/>
            <person name="Iampietro C."/>
            <person name="Lluch J."/>
            <person name="Castinel A."/>
            <person name="Donnadieu C."/>
            <person name="Desvignes T."/>
            <person name="Floi Bucao C."/>
            <person name="Jouanno E."/>
            <person name="Wen M."/>
            <person name="Mejri S."/>
            <person name="Dirks R."/>
            <person name="Jansen H."/>
            <person name="Henkel C."/>
            <person name="Chen W.J."/>
            <person name="Zahm M."/>
            <person name="Cabau C."/>
            <person name="Klopp C."/>
            <person name="Thompson A.W."/>
            <person name="Robinson-Rechavi M."/>
            <person name="Braasch I."/>
            <person name="Lecointre G."/>
            <person name="Bobe J."/>
            <person name="Postlethwait J.H."/>
            <person name="Berthelot C."/>
            <person name="Roest Crollius H."/>
            <person name="Guiguen Y."/>
        </authorList>
    </citation>
    <scope>NUCLEOTIDE SEQUENCE</scope>
    <source>
        <strain evidence="1">WJC10195</strain>
    </source>
</reference>
<sequence length="83" mass="9312">MRARAITLKNTKRGLDVSQLSSTAPFSICPSVSFFPLAVRELRQDGQGRCLCFREWGSTGETPQRLNSVPGLQPHCTFFHPLY</sequence>
<proteinExistence type="predicted"/>
<accession>A0A9Q1G169</accession>
<comment type="caution">
    <text evidence="1">The sequence shown here is derived from an EMBL/GenBank/DDBJ whole genome shotgun (WGS) entry which is preliminary data.</text>
</comment>
<organism evidence="1 2">
    <name type="scientific">Synaphobranchus kaupii</name>
    <name type="common">Kaup's arrowtooth eel</name>
    <dbReference type="NCBI Taxonomy" id="118154"/>
    <lineage>
        <taxon>Eukaryota</taxon>
        <taxon>Metazoa</taxon>
        <taxon>Chordata</taxon>
        <taxon>Craniata</taxon>
        <taxon>Vertebrata</taxon>
        <taxon>Euteleostomi</taxon>
        <taxon>Actinopterygii</taxon>
        <taxon>Neopterygii</taxon>
        <taxon>Teleostei</taxon>
        <taxon>Anguilliformes</taxon>
        <taxon>Synaphobranchidae</taxon>
        <taxon>Synaphobranchus</taxon>
    </lineage>
</organism>
<name>A0A9Q1G169_SYNKA</name>
<evidence type="ECO:0000313" key="2">
    <source>
        <dbReference type="Proteomes" id="UP001152622"/>
    </source>
</evidence>